<dbReference type="InterPro" id="IPR037962">
    <property type="entry name" value="Neuralized"/>
</dbReference>
<dbReference type="STRING" id="407821.A0A087T0V8"/>
<accession>A0A087T0V8</accession>
<dbReference type="Gene3D" id="2.60.120.920">
    <property type="match status" value="1"/>
</dbReference>
<dbReference type="PANTHER" id="PTHR12429:SF8">
    <property type="entry name" value="NEURALIZED-LIKE PROTEIN 2"/>
    <property type="match status" value="1"/>
</dbReference>
<dbReference type="PROSITE" id="PS51065">
    <property type="entry name" value="NHR"/>
    <property type="match status" value="1"/>
</dbReference>
<organism evidence="2 3">
    <name type="scientific">Stegodyphus mimosarum</name>
    <name type="common">African social velvet spider</name>
    <dbReference type="NCBI Taxonomy" id="407821"/>
    <lineage>
        <taxon>Eukaryota</taxon>
        <taxon>Metazoa</taxon>
        <taxon>Ecdysozoa</taxon>
        <taxon>Arthropoda</taxon>
        <taxon>Chelicerata</taxon>
        <taxon>Arachnida</taxon>
        <taxon>Araneae</taxon>
        <taxon>Araneomorphae</taxon>
        <taxon>Entelegynae</taxon>
        <taxon>Eresoidea</taxon>
        <taxon>Eresidae</taxon>
        <taxon>Stegodyphus</taxon>
    </lineage>
</organism>
<keyword evidence="3" id="KW-1185">Reference proteome</keyword>
<dbReference type="Pfam" id="PF07177">
    <property type="entry name" value="Neuralized"/>
    <property type="match status" value="1"/>
</dbReference>
<dbReference type="InterPro" id="IPR043136">
    <property type="entry name" value="B30.2/SPRY_sf"/>
</dbReference>
<feature type="non-terminal residue" evidence="2">
    <location>
        <position position="220"/>
    </location>
</feature>
<dbReference type="OrthoDB" id="10059069at2759"/>
<dbReference type="PANTHER" id="PTHR12429">
    <property type="entry name" value="NEURALIZED"/>
    <property type="match status" value="1"/>
</dbReference>
<name>A0A087T0V8_STEMI</name>
<dbReference type="OMA" id="THANMGE"/>
<dbReference type="Proteomes" id="UP000054359">
    <property type="component" value="Unassembled WGS sequence"/>
</dbReference>
<evidence type="ECO:0000313" key="3">
    <source>
        <dbReference type="Proteomes" id="UP000054359"/>
    </source>
</evidence>
<dbReference type="AlphaFoldDB" id="A0A087T0V8"/>
<evidence type="ECO:0000313" key="2">
    <source>
        <dbReference type="EMBL" id="KFM58747.1"/>
    </source>
</evidence>
<dbReference type="GO" id="GO:0061630">
    <property type="term" value="F:ubiquitin protein ligase activity"/>
    <property type="evidence" value="ECO:0007669"/>
    <property type="project" value="TreeGrafter"/>
</dbReference>
<reference evidence="2 3" key="1">
    <citation type="submission" date="2013-11" db="EMBL/GenBank/DDBJ databases">
        <title>Genome sequencing of Stegodyphus mimosarum.</title>
        <authorList>
            <person name="Bechsgaard J."/>
        </authorList>
    </citation>
    <scope>NUCLEOTIDE SEQUENCE [LARGE SCALE GENOMIC DNA]</scope>
</reference>
<sequence>MAEYVPASYRTPIPTMFHDYHGQNIVLSENNTAAYRRKGYAHGITFSREPLLPGEIFLLEIVNFEHGWIGNIRCGLTQKNPSSNFNLPPYALPGLVHEGHSWILPITRAGLNIFPQISINDLSPAIYESNDHIYTSRGCLPSSTLWPCQKLPTFAHSDGEETVIQESLNHSNSDNGRHMIPGGIGNRIGVTYIIRDGLAEMYIFLNGSVYGPCATEIPLN</sequence>
<dbReference type="EMBL" id="KK112880">
    <property type="protein sequence ID" value="KFM58747.1"/>
    <property type="molecule type" value="Genomic_DNA"/>
</dbReference>
<dbReference type="SMART" id="SM00588">
    <property type="entry name" value="NEUZ"/>
    <property type="match status" value="1"/>
</dbReference>
<feature type="domain" description="NHR" evidence="1">
    <location>
        <begin position="14"/>
        <end position="171"/>
    </location>
</feature>
<evidence type="ECO:0000259" key="1">
    <source>
        <dbReference type="PROSITE" id="PS51065"/>
    </source>
</evidence>
<gene>
    <name evidence="2" type="ORF">X975_14180</name>
</gene>
<proteinExistence type="predicted"/>
<dbReference type="InterPro" id="IPR006573">
    <property type="entry name" value="NHR_dom"/>
</dbReference>
<protein>
    <submittedName>
        <fullName evidence="2">Neuralized-like protein 2</fullName>
    </submittedName>
</protein>